<dbReference type="Proteomes" id="UP001626550">
    <property type="component" value="Unassembled WGS sequence"/>
</dbReference>
<proteinExistence type="predicted"/>
<name>A0ABD2Q9X3_9PLAT</name>
<evidence type="ECO:0000313" key="2">
    <source>
        <dbReference type="Proteomes" id="UP001626550"/>
    </source>
</evidence>
<organism evidence="1 2">
    <name type="scientific">Cichlidogyrus casuarinus</name>
    <dbReference type="NCBI Taxonomy" id="1844966"/>
    <lineage>
        <taxon>Eukaryota</taxon>
        <taxon>Metazoa</taxon>
        <taxon>Spiralia</taxon>
        <taxon>Lophotrochozoa</taxon>
        <taxon>Platyhelminthes</taxon>
        <taxon>Monogenea</taxon>
        <taxon>Monopisthocotylea</taxon>
        <taxon>Dactylogyridea</taxon>
        <taxon>Ancyrocephalidae</taxon>
        <taxon>Cichlidogyrus</taxon>
    </lineage>
</organism>
<reference evidence="1 2" key="1">
    <citation type="submission" date="2024-11" db="EMBL/GenBank/DDBJ databases">
        <title>Adaptive evolution of stress response genes in parasites aligns with host niche diversity.</title>
        <authorList>
            <person name="Hahn C."/>
            <person name="Resl P."/>
        </authorList>
    </citation>
    <scope>NUCLEOTIDE SEQUENCE [LARGE SCALE GENOMIC DNA]</scope>
    <source>
        <strain evidence="1">EGGRZ-B1_66</strain>
        <tissue evidence="1">Body</tissue>
    </source>
</reference>
<keyword evidence="2" id="KW-1185">Reference proteome</keyword>
<accession>A0ABD2Q9X3</accession>
<evidence type="ECO:0000313" key="1">
    <source>
        <dbReference type="EMBL" id="KAL3316360.1"/>
    </source>
</evidence>
<sequence>MNWSLRRKVILGSTLGHTGRLLDTRLADLARMDSSIYEHPFQKISSSYIAKRTVMLKSNSTHRSQNDQLAICHQRKFAYTFEAPRRASAGMLSIKHCAEF</sequence>
<dbReference type="EMBL" id="JBJKFK010000553">
    <property type="protein sequence ID" value="KAL3316360.1"/>
    <property type="molecule type" value="Genomic_DNA"/>
</dbReference>
<protein>
    <submittedName>
        <fullName evidence="1">Uncharacterized protein</fullName>
    </submittedName>
</protein>
<dbReference type="AlphaFoldDB" id="A0ABD2Q9X3"/>
<gene>
    <name evidence="1" type="ORF">Ciccas_004995</name>
</gene>
<comment type="caution">
    <text evidence="1">The sequence shown here is derived from an EMBL/GenBank/DDBJ whole genome shotgun (WGS) entry which is preliminary data.</text>
</comment>